<comment type="caution">
    <text evidence="3">The sequence shown here is derived from an EMBL/GenBank/DDBJ whole genome shotgun (WGS) entry which is preliminary data.</text>
</comment>
<keyword evidence="2" id="KW-1133">Transmembrane helix</keyword>
<proteinExistence type="predicted"/>
<feature type="transmembrane region" description="Helical" evidence="2">
    <location>
        <begin position="12"/>
        <end position="31"/>
    </location>
</feature>
<dbReference type="RefSeq" id="WP_159822758.1">
    <property type="nucleotide sequence ID" value="NZ_CABWNB010000002.1"/>
</dbReference>
<dbReference type="InterPro" id="IPR027981">
    <property type="entry name" value="DUF4446"/>
</dbReference>
<evidence type="ECO:0000313" key="4">
    <source>
        <dbReference type="Proteomes" id="UP000591941"/>
    </source>
</evidence>
<name>A0A841R448_9FIRM</name>
<dbReference type="EMBL" id="JACHHI010000003">
    <property type="protein sequence ID" value="MBB6477809.1"/>
    <property type="molecule type" value="Genomic_DNA"/>
</dbReference>
<dbReference type="GeneID" id="93486124"/>
<feature type="region of interest" description="Disordered" evidence="1">
    <location>
        <begin position="146"/>
        <end position="171"/>
    </location>
</feature>
<evidence type="ECO:0000256" key="2">
    <source>
        <dbReference type="SAM" id="Phobius"/>
    </source>
</evidence>
<evidence type="ECO:0000313" key="3">
    <source>
        <dbReference type="EMBL" id="MBB6477809.1"/>
    </source>
</evidence>
<dbReference type="Pfam" id="PF14584">
    <property type="entry name" value="DUF4446"/>
    <property type="match status" value="1"/>
</dbReference>
<organism evidence="3 4">
    <name type="scientific">Negativicoccus succinicivorans</name>
    <dbReference type="NCBI Taxonomy" id="620903"/>
    <lineage>
        <taxon>Bacteria</taxon>
        <taxon>Bacillati</taxon>
        <taxon>Bacillota</taxon>
        <taxon>Negativicutes</taxon>
        <taxon>Veillonellales</taxon>
        <taxon>Veillonellaceae</taxon>
        <taxon>Negativicoccus</taxon>
    </lineage>
</organism>
<evidence type="ECO:0000256" key="1">
    <source>
        <dbReference type="SAM" id="MobiDB-lite"/>
    </source>
</evidence>
<dbReference type="Proteomes" id="UP000591941">
    <property type="component" value="Unassembled WGS sequence"/>
</dbReference>
<dbReference type="AlphaFoldDB" id="A0A841R448"/>
<protein>
    <submittedName>
        <fullName evidence="3">Putative iron-regulated membrane protein</fullName>
    </submittedName>
</protein>
<accession>A0A841R448</accession>
<gene>
    <name evidence="3" type="ORF">HNR45_000842</name>
</gene>
<keyword evidence="4" id="KW-1185">Reference proteome</keyword>
<reference evidence="3 4" key="1">
    <citation type="submission" date="2020-08" db="EMBL/GenBank/DDBJ databases">
        <title>Genomic Encyclopedia of Type Strains, Phase IV (KMG-IV): sequencing the most valuable type-strain genomes for metagenomic binning, comparative biology and taxonomic classification.</title>
        <authorList>
            <person name="Goeker M."/>
        </authorList>
    </citation>
    <scope>NUCLEOTIDE SEQUENCE [LARGE SCALE GENOMIC DNA]</scope>
    <source>
        <strain evidence="3 4">DSM 21255</strain>
    </source>
</reference>
<sequence length="171" mass="18814">MAWLTETTGTIMLGVLIALLVIILVYVLVLYTQMRQLRQKYNLFMRGEDGNTLERKLATEVRELRELGASISAMGAAQENLSRVQHAALQQIGFVQYNAFAANGQQDSFSLTMLDGRGNGVTVSAISGSEETRVYAKEVRAGRYLSRPSREEEDSLARALERGGGPEKGTV</sequence>
<keyword evidence="2" id="KW-0812">Transmembrane</keyword>
<keyword evidence="2" id="KW-0472">Membrane</keyword>
<dbReference type="OrthoDB" id="5244042at2"/>
<feature type="compositionally biased region" description="Basic and acidic residues" evidence="1">
    <location>
        <begin position="155"/>
        <end position="171"/>
    </location>
</feature>